<organism evidence="2 3">
    <name type="scientific">Candidatus Gottesmanbacteria bacterium GW2011_GWB1_49_7</name>
    <dbReference type="NCBI Taxonomy" id="1618448"/>
    <lineage>
        <taxon>Bacteria</taxon>
        <taxon>Candidatus Gottesmaniibacteriota</taxon>
    </lineage>
</organism>
<proteinExistence type="predicted"/>
<dbReference type="AlphaFoldDB" id="A0A0G1W3F0"/>
<evidence type="ECO:0000313" key="3">
    <source>
        <dbReference type="Proteomes" id="UP000034588"/>
    </source>
</evidence>
<evidence type="ECO:0000256" key="1">
    <source>
        <dbReference type="SAM" id="MobiDB-lite"/>
    </source>
</evidence>
<dbReference type="Proteomes" id="UP000034588">
    <property type="component" value="Unassembled WGS sequence"/>
</dbReference>
<feature type="region of interest" description="Disordered" evidence="1">
    <location>
        <begin position="1"/>
        <end position="25"/>
    </location>
</feature>
<comment type="caution">
    <text evidence="2">The sequence shown here is derived from an EMBL/GenBank/DDBJ whole genome shotgun (WGS) entry which is preliminary data.</text>
</comment>
<evidence type="ECO:0000313" key="2">
    <source>
        <dbReference type="EMBL" id="KKW13286.1"/>
    </source>
</evidence>
<sequence>MPLDNPNPTLPVLSPRQQAQKEAQDRITAARDQILVALSNLHPEEQLDAAQATLNTLRVLNERSIKKQQLEKLKAELGDA</sequence>
<reference evidence="2 3" key="1">
    <citation type="journal article" date="2015" name="Nature">
        <title>rRNA introns, odd ribosomes, and small enigmatic genomes across a large radiation of phyla.</title>
        <authorList>
            <person name="Brown C.T."/>
            <person name="Hug L.A."/>
            <person name="Thomas B.C."/>
            <person name="Sharon I."/>
            <person name="Castelle C.J."/>
            <person name="Singh A."/>
            <person name="Wilkins M.J."/>
            <person name="Williams K.H."/>
            <person name="Banfield J.F."/>
        </authorList>
    </citation>
    <scope>NUCLEOTIDE SEQUENCE [LARGE SCALE GENOMIC DNA]</scope>
</reference>
<gene>
    <name evidence="2" type="ORF">UY48_C0003G0108</name>
</gene>
<protein>
    <submittedName>
        <fullName evidence="2">Uncharacterized protein</fullName>
    </submittedName>
</protein>
<accession>A0A0G1W3F0</accession>
<dbReference type="EMBL" id="LCQD01000003">
    <property type="protein sequence ID" value="KKW13286.1"/>
    <property type="molecule type" value="Genomic_DNA"/>
</dbReference>
<name>A0A0G1W3F0_9BACT</name>